<comment type="caution">
    <text evidence="1">The sequence shown here is derived from an EMBL/GenBank/DDBJ whole genome shotgun (WGS) entry which is preliminary data.</text>
</comment>
<gene>
    <name evidence="1" type="ORF">OCU04_010993</name>
</gene>
<evidence type="ECO:0000313" key="1">
    <source>
        <dbReference type="EMBL" id="KAJ8060688.1"/>
    </source>
</evidence>
<evidence type="ECO:0000313" key="2">
    <source>
        <dbReference type="Proteomes" id="UP001152300"/>
    </source>
</evidence>
<dbReference type="CDD" id="cd00303">
    <property type="entry name" value="retropepsin_like"/>
    <property type="match status" value="1"/>
</dbReference>
<sequence length="152" mass="17574">MILSITVLSTFNRSCLTYVMMDSGCEGYTFANRSWMETTKLSIYKLPIPFEVIGFDGKILLENRMDRYILADLQINDHYEKRSKIYITELAHYPIVLGLAWLKKYNPYIGFASITNSTGSLVIHLHNHRVSESYPISLSKPVLFIYCFVLKC</sequence>
<reference evidence="1" key="1">
    <citation type="submission" date="2022-11" db="EMBL/GenBank/DDBJ databases">
        <title>Genome Resource of Sclerotinia nivalis Strain SnTB1, a Plant Pathogen Isolated from American Ginseng.</title>
        <authorList>
            <person name="Fan S."/>
        </authorList>
    </citation>
    <scope>NUCLEOTIDE SEQUENCE</scope>
    <source>
        <strain evidence="1">SnTB1</strain>
    </source>
</reference>
<dbReference type="Gene3D" id="2.40.70.10">
    <property type="entry name" value="Acid Proteases"/>
    <property type="match status" value="1"/>
</dbReference>
<protein>
    <submittedName>
        <fullName evidence="1">Uncharacterized protein</fullName>
    </submittedName>
</protein>
<keyword evidence="2" id="KW-1185">Reference proteome</keyword>
<name>A0A9X0AGU5_9HELO</name>
<accession>A0A9X0AGU5</accession>
<dbReference type="AlphaFoldDB" id="A0A9X0AGU5"/>
<dbReference type="OrthoDB" id="4502494at2759"/>
<proteinExistence type="predicted"/>
<dbReference type="EMBL" id="JAPEIS010000013">
    <property type="protein sequence ID" value="KAJ8060688.1"/>
    <property type="molecule type" value="Genomic_DNA"/>
</dbReference>
<dbReference type="InterPro" id="IPR021109">
    <property type="entry name" value="Peptidase_aspartic_dom_sf"/>
</dbReference>
<dbReference type="Proteomes" id="UP001152300">
    <property type="component" value="Unassembled WGS sequence"/>
</dbReference>
<organism evidence="1 2">
    <name type="scientific">Sclerotinia nivalis</name>
    <dbReference type="NCBI Taxonomy" id="352851"/>
    <lineage>
        <taxon>Eukaryota</taxon>
        <taxon>Fungi</taxon>
        <taxon>Dikarya</taxon>
        <taxon>Ascomycota</taxon>
        <taxon>Pezizomycotina</taxon>
        <taxon>Leotiomycetes</taxon>
        <taxon>Helotiales</taxon>
        <taxon>Sclerotiniaceae</taxon>
        <taxon>Sclerotinia</taxon>
    </lineage>
</organism>